<dbReference type="GO" id="GO:0005737">
    <property type="term" value="C:cytoplasm"/>
    <property type="evidence" value="ECO:0007669"/>
    <property type="project" value="TreeGrafter"/>
</dbReference>
<dbReference type="CDD" id="cd03135">
    <property type="entry name" value="GATase1_DJ-1"/>
    <property type="match status" value="1"/>
</dbReference>
<dbReference type="KEGG" id="clx:CLAN_1453"/>
<gene>
    <name evidence="2" type="ORF">CLAN_1453</name>
</gene>
<dbReference type="PANTHER" id="PTHR48094:SF12">
    <property type="entry name" value="PARKINSON DISEASE PROTEIN 7 HOMOLOG"/>
    <property type="match status" value="1"/>
</dbReference>
<proteinExistence type="predicted"/>
<dbReference type="RefSeq" id="WP_100590950.1">
    <property type="nucleotide sequence ID" value="NZ_CP015578.1"/>
</dbReference>
<dbReference type="Proteomes" id="UP000202031">
    <property type="component" value="Chromosome"/>
</dbReference>
<evidence type="ECO:0000313" key="2">
    <source>
        <dbReference type="EMBL" id="ARQ98174.1"/>
    </source>
</evidence>
<sequence>MAKIAVIMANGFEEIEALSIVDILRRGGVEVSMVALESNLSVSGAHGVSLNSDITFDEYDFSQADMIVLPGGLPGAEYLAKSQKLATKLKEAKSNGKKLAAICAAPWALSTAGVLGEKYTCYPGFEATVNHNGYNPDKNVVIDGNIITSRGPATAMEFALALLKELCGEEKYNQVKSGLLF</sequence>
<dbReference type="InterPro" id="IPR006287">
    <property type="entry name" value="DJ-1"/>
</dbReference>
<dbReference type="SUPFAM" id="SSF52317">
    <property type="entry name" value="Class I glutamine amidotransferase-like"/>
    <property type="match status" value="1"/>
</dbReference>
<dbReference type="Pfam" id="PF01965">
    <property type="entry name" value="DJ-1_PfpI"/>
    <property type="match status" value="1"/>
</dbReference>
<evidence type="ECO:0000259" key="1">
    <source>
        <dbReference type="Pfam" id="PF01965"/>
    </source>
</evidence>
<dbReference type="InterPro" id="IPR002818">
    <property type="entry name" value="DJ-1/PfpI"/>
</dbReference>
<dbReference type="GeneID" id="46921919"/>
<organism evidence="2 3">
    <name type="scientific">Campylobacter lanienae NCTC 13004</name>
    <dbReference type="NCBI Taxonomy" id="1031753"/>
    <lineage>
        <taxon>Bacteria</taxon>
        <taxon>Pseudomonadati</taxon>
        <taxon>Campylobacterota</taxon>
        <taxon>Epsilonproteobacteria</taxon>
        <taxon>Campylobacterales</taxon>
        <taxon>Campylobacteraceae</taxon>
        <taxon>Campylobacter</taxon>
    </lineage>
</organism>
<evidence type="ECO:0000313" key="3">
    <source>
        <dbReference type="Proteomes" id="UP000202031"/>
    </source>
</evidence>
<accession>A0A1X9SPJ9</accession>
<dbReference type="NCBIfam" id="TIGR01383">
    <property type="entry name" value="not_thiJ"/>
    <property type="match status" value="1"/>
</dbReference>
<dbReference type="InterPro" id="IPR050325">
    <property type="entry name" value="Prot/Nucl_acid_deglycase"/>
</dbReference>
<dbReference type="Gene3D" id="3.40.50.880">
    <property type="match status" value="1"/>
</dbReference>
<dbReference type="PANTHER" id="PTHR48094">
    <property type="entry name" value="PROTEIN/NUCLEIC ACID DEGLYCASE DJ-1-RELATED"/>
    <property type="match status" value="1"/>
</dbReference>
<dbReference type="AlphaFoldDB" id="A0A1X9SPJ9"/>
<protein>
    <submittedName>
        <fullName evidence="2">DJ-1/PfpI family protein</fullName>
    </submittedName>
</protein>
<feature type="domain" description="DJ-1/PfpI" evidence="1">
    <location>
        <begin position="3"/>
        <end position="164"/>
    </location>
</feature>
<dbReference type="EMBL" id="CP015578">
    <property type="protein sequence ID" value="ARQ98174.1"/>
    <property type="molecule type" value="Genomic_DNA"/>
</dbReference>
<reference evidence="3" key="2">
    <citation type="journal article" date="2017" name="Genome Biol. Evol.">
        <title>Comparative genomic analysis identifies a Campylobacter clade deficient in selenium metabolism.</title>
        <authorList>
            <person name="Miller W.G."/>
            <person name="Yee E."/>
            <person name="Lopes B.S."/>
            <person name="Chapman M.H."/>
            <person name="Huynh S."/>
            <person name="Bono J.L."/>
            <person name="Parker C.T."/>
            <person name="Strachan N.J.C."/>
            <person name="Forbes K.J."/>
        </authorList>
    </citation>
    <scope>NUCLEOTIDE SEQUENCE [LARGE SCALE GENOMIC DNA]</scope>
    <source>
        <strain evidence="3">NCTC 13004</strain>
    </source>
</reference>
<reference evidence="3" key="1">
    <citation type="journal article" date="2017" name="Genome Biol. Evol.">
        <title>Comparative Genomic Analysis Identifies a Campylobacter Clade Deficient in Selenium Metabolism.</title>
        <authorList>
            <person name="Miller W.G."/>
            <person name="Yee E."/>
            <person name="Lopes B.S."/>
            <person name="Chapman M.H."/>
            <person name="Huynh S."/>
            <person name="Bono J.L."/>
            <person name="Parker C.T."/>
            <person name="Strachan N.J.C."/>
            <person name="Forbes K.J."/>
        </authorList>
    </citation>
    <scope>NUCLEOTIDE SEQUENCE [LARGE SCALE GENOMIC DNA]</scope>
    <source>
        <strain evidence="3">NCTC 13004</strain>
    </source>
</reference>
<name>A0A1X9SPJ9_9BACT</name>
<dbReference type="InterPro" id="IPR029062">
    <property type="entry name" value="Class_I_gatase-like"/>
</dbReference>